<keyword evidence="2" id="KW-0472">Membrane</keyword>
<keyword evidence="2" id="KW-0812">Transmembrane</keyword>
<comment type="caution">
    <text evidence="3">The sequence shown here is derived from an EMBL/GenBank/DDBJ whole genome shotgun (WGS) entry which is preliminary data.</text>
</comment>
<gene>
    <name evidence="3" type="ORF">COY67_00180</name>
</gene>
<protein>
    <recommendedName>
        <fullName evidence="5">Baseplate protein J-like domain-containing protein</fullName>
    </recommendedName>
</protein>
<accession>A0A2M7RF88</accession>
<organism evidence="3 4">
    <name type="scientific">Candidatus Komeilibacteria bacterium CG_4_10_14_0_8_um_filter_37_78</name>
    <dbReference type="NCBI Taxonomy" id="1974471"/>
    <lineage>
        <taxon>Bacteria</taxon>
        <taxon>Candidatus Komeiliibacteriota</taxon>
    </lineage>
</organism>
<dbReference type="Proteomes" id="UP000228689">
    <property type="component" value="Unassembled WGS sequence"/>
</dbReference>
<proteinExistence type="predicted"/>
<keyword evidence="2" id="KW-1133">Transmembrane helix</keyword>
<name>A0A2M7RF88_9BACT</name>
<evidence type="ECO:0000313" key="3">
    <source>
        <dbReference type="EMBL" id="PIY95399.1"/>
    </source>
</evidence>
<evidence type="ECO:0000256" key="2">
    <source>
        <dbReference type="SAM" id="Phobius"/>
    </source>
</evidence>
<reference evidence="4" key="1">
    <citation type="submission" date="2017-09" db="EMBL/GenBank/DDBJ databases">
        <title>Depth-based differentiation of microbial function through sediment-hosted aquifers and enrichment of novel symbionts in the deep terrestrial subsurface.</title>
        <authorList>
            <person name="Probst A.J."/>
            <person name="Ladd B."/>
            <person name="Jarett J.K."/>
            <person name="Geller-Mcgrath D.E."/>
            <person name="Sieber C.M.K."/>
            <person name="Emerson J.B."/>
            <person name="Anantharaman K."/>
            <person name="Thomas B.C."/>
            <person name="Malmstrom R."/>
            <person name="Stieglmeier M."/>
            <person name="Klingl A."/>
            <person name="Woyke T."/>
            <person name="Ryan C.M."/>
            <person name="Banfield J.F."/>
        </authorList>
    </citation>
    <scope>NUCLEOTIDE SEQUENCE [LARGE SCALE GENOMIC DNA]</scope>
</reference>
<evidence type="ECO:0000313" key="4">
    <source>
        <dbReference type="Proteomes" id="UP000228689"/>
    </source>
</evidence>
<feature type="region of interest" description="Disordered" evidence="1">
    <location>
        <begin position="1"/>
        <end position="24"/>
    </location>
</feature>
<evidence type="ECO:0008006" key="5">
    <source>
        <dbReference type="Google" id="ProtNLM"/>
    </source>
</evidence>
<sequence>MPIKKTTSEIEKSGSKKKATLSDKPKVKVTSLNYEKPEISKPNSFNRKQDYGDVTRSHKKFIWVFALIIIVLAVVITHFSFAKATIYIDPQYTEHDISFSAQIVDSDHPDINDQNDLLVGRKLSTVITKSETYQTTATTMQSSKAMGEVVLINNYTKDQPLIATTRLLTADNKLFRLVADTVVPAGGTVTALAQADEEGDEYLIGPSSFIIPGLWEGLRDKIYAESNTAMSYQVLNQHALTATNIETAYQALETLIIADAMAEFSQNKLANEFINPEAFIVEEIREVLSAELGDAVDNFEMELELGITTMTYDEQKLLSKIENDINVLSEQNQDLLKFSNKDISISIKEDTAEDNNIIGLVQGKYKIQIANPNIDLEQIKNKDKAAATEYLNNLSGVNNATIQLWPFWLKSIPSLDNHIEIKLQ</sequence>
<evidence type="ECO:0000256" key="1">
    <source>
        <dbReference type="SAM" id="MobiDB-lite"/>
    </source>
</evidence>
<feature type="transmembrane region" description="Helical" evidence="2">
    <location>
        <begin position="61"/>
        <end position="81"/>
    </location>
</feature>
<dbReference type="EMBL" id="PFMC01000006">
    <property type="protein sequence ID" value="PIY95399.1"/>
    <property type="molecule type" value="Genomic_DNA"/>
</dbReference>
<dbReference type="AlphaFoldDB" id="A0A2M7RF88"/>